<feature type="domain" description="Core-binding (CB)" evidence="11">
    <location>
        <begin position="15"/>
        <end position="106"/>
    </location>
</feature>
<dbReference type="EMBL" id="UNQJ01000017">
    <property type="protein sequence ID" value="SYZ34062.1"/>
    <property type="molecule type" value="Genomic_DNA"/>
</dbReference>
<evidence type="ECO:0000313" key="15">
    <source>
        <dbReference type="Proteomes" id="UP000279336"/>
    </source>
</evidence>
<dbReference type="GO" id="GO:0006313">
    <property type="term" value="P:DNA transposition"/>
    <property type="evidence" value="ECO:0007669"/>
    <property type="project" value="UniProtKB-UniRule"/>
</dbReference>
<dbReference type="Proteomes" id="UP000279336">
    <property type="component" value="Unassembled WGS sequence"/>
</dbReference>
<feature type="active site" evidence="9">
    <location>
        <position position="271"/>
    </location>
</feature>
<evidence type="ECO:0000256" key="8">
    <source>
        <dbReference type="ARBA" id="ARBA00023306"/>
    </source>
</evidence>
<reference evidence="12 15" key="3">
    <citation type="submission" date="2018-10" db="EMBL/GenBank/DDBJ databases">
        <title>Propionibacterium australiense Genome Sequencing and Assembly.</title>
        <authorList>
            <person name="Bernier A.-M."/>
            <person name="Bernard K."/>
        </authorList>
    </citation>
    <scope>NUCLEOTIDE SEQUENCE [LARGE SCALE GENOMIC DNA]</scope>
    <source>
        <strain evidence="12 15">NML98A078</strain>
    </source>
</reference>
<protein>
    <recommendedName>
        <fullName evidence="9">Tyrosine recombinase XerC</fullName>
    </recommendedName>
</protein>
<gene>
    <name evidence="9" type="primary">xerC</name>
    <name evidence="12" type="ORF">D7U36_11880</name>
    <name evidence="13" type="ORF">PROPAUS_2038</name>
</gene>
<evidence type="ECO:0000259" key="10">
    <source>
        <dbReference type="PROSITE" id="PS51898"/>
    </source>
</evidence>
<accession>A0A383S944</accession>
<dbReference type="InterPro" id="IPR013762">
    <property type="entry name" value="Integrase-like_cat_sf"/>
</dbReference>
<evidence type="ECO:0000256" key="5">
    <source>
        <dbReference type="ARBA" id="ARBA00022908"/>
    </source>
</evidence>
<organism evidence="13 14">
    <name type="scientific">Propionibacterium australiense</name>
    <dbReference type="NCBI Taxonomy" id="119981"/>
    <lineage>
        <taxon>Bacteria</taxon>
        <taxon>Bacillati</taxon>
        <taxon>Actinomycetota</taxon>
        <taxon>Actinomycetes</taxon>
        <taxon>Propionibacteriales</taxon>
        <taxon>Propionibacteriaceae</taxon>
        <taxon>Propionibacterium</taxon>
    </lineage>
</organism>
<feature type="active site" description="O-(3'-phospho-DNA)-tyrosine intermediate" evidence="9">
    <location>
        <position position="303"/>
    </location>
</feature>
<dbReference type="GO" id="GO:0007059">
    <property type="term" value="P:chromosome segregation"/>
    <property type="evidence" value="ECO:0007669"/>
    <property type="project" value="UniProtKB-UniRule"/>
</dbReference>
<dbReference type="GO" id="GO:0003677">
    <property type="term" value="F:DNA binding"/>
    <property type="evidence" value="ECO:0007669"/>
    <property type="project" value="UniProtKB-UniRule"/>
</dbReference>
<evidence type="ECO:0000313" key="12">
    <source>
        <dbReference type="EMBL" id="RLP06943.1"/>
    </source>
</evidence>
<comment type="function">
    <text evidence="9">Site-specific tyrosine recombinase, which acts by catalyzing the cutting and rejoining of the recombining DNA molecules. The XerC-XerD complex is essential to convert dimers of the bacterial chromosome into monomers to permit their segregation at cell division. It also contributes to the segregational stability of plasmids.</text>
</comment>
<comment type="subunit">
    <text evidence="9">Forms a cyclic heterotetrameric complex composed of two molecules of XerC and two molecules of XerD.</text>
</comment>
<dbReference type="EMBL" id="RCIW01000021">
    <property type="protein sequence ID" value="RLP06943.1"/>
    <property type="molecule type" value="Genomic_DNA"/>
</dbReference>
<dbReference type="InterPro" id="IPR044068">
    <property type="entry name" value="CB"/>
</dbReference>
<evidence type="ECO:0000256" key="3">
    <source>
        <dbReference type="ARBA" id="ARBA00022618"/>
    </source>
</evidence>
<feature type="domain" description="Tyr recombinase" evidence="10">
    <location>
        <begin position="127"/>
        <end position="316"/>
    </location>
</feature>
<feature type="active site" evidence="9">
    <location>
        <position position="167"/>
    </location>
</feature>
<feature type="active site" evidence="9">
    <location>
        <position position="294"/>
    </location>
</feature>
<evidence type="ECO:0000256" key="9">
    <source>
        <dbReference type="HAMAP-Rule" id="MF_01808"/>
    </source>
</evidence>
<keyword evidence="4 9" id="KW-0159">Chromosome partition</keyword>
<dbReference type="GO" id="GO:0051301">
    <property type="term" value="P:cell division"/>
    <property type="evidence" value="ECO:0007669"/>
    <property type="project" value="UniProtKB-KW"/>
</dbReference>
<evidence type="ECO:0000256" key="2">
    <source>
        <dbReference type="ARBA" id="ARBA00022490"/>
    </source>
</evidence>
<keyword evidence="6 9" id="KW-0238">DNA-binding</keyword>
<evidence type="ECO:0000256" key="6">
    <source>
        <dbReference type="ARBA" id="ARBA00023125"/>
    </source>
</evidence>
<dbReference type="Pfam" id="PF02899">
    <property type="entry name" value="Phage_int_SAM_1"/>
    <property type="match status" value="1"/>
</dbReference>
<evidence type="ECO:0000256" key="4">
    <source>
        <dbReference type="ARBA" id="ARBA00022829"/>
    </source>
</evidence>
<sequence length="323" mass="34731">MTRRSANLAEPAGSDALRDWVEGYLDHLGVERGLAANTIAAYRRDLDRYTGYLRARGITGPGQVTPAVLADYEQALSAGDEEYRPLAASSVARAVVAVRSLHGFAAAEGLVAEDLSAVIRPPKPARRLPRTLTTDQVAALIDSVERETPVGLRDAALLELLYGTGARISEALAWDVDDLTRVLDDPAAGLRVVGKGNKQRVVPLGGYARQAVDAWLVRGRPALAARAREASPALLLNTRGARLSRQSAWEVLQTRARAAGITTQIGPHSLRHSFATHLLEGGADVRVVQELLGHASVTTTQIYTEVTAQHLREVYASAHPRAR</sequence>
<dbReference type="SUPFAM" id="SSF47823">
    <property type="entry name" value="lambda integrase-like, N-terminal domain"/>
    <property type="match status" value="1"/>
</dbReference>
<keyword evidence="14" id="KW-1185">Reference proteome</keyword>
<keyword evidence="5 9" id="KW-0229">DNA integration</keyword>
<evidence type="ECO:0000313" key="14">
    <source>
        <dbReference type="Proteomes" id="UP000263928"/>
    </source>
</evidence>
<comment type="similarity">
    <text evidence="9">Belongs to the 'phage' integrase family. XerC subfamily.</text>
</comment>
<keyword evidence="2 9" id="KW-0963">Cytoplasm</keyword>
<dbReference type="GO" id="GO:0009037">
    <property type="term" value="F:tyrosine-based site-specific recombinase activity"/>
    <property type="evidence" value="ECO:0007669"/>
    <property type="project" value="UniProtKB-UniRule"/>
</dbReference>
<dbReference type="PANTHER" id="PTHR30349:SF81">
    <property type="entry name" value="TYROSINE RECOMBINASE XERC"/>
    <property type="match status" value="1"/>
</dbReference>
<dbReference type="PANTHER" id="PTHR30349">
    <property type="entry name" value="PHAGE INTEGRASE-RELATED"/>
    <property type="match status" value="1"/>
</dbReference>
<dbReference type="GO" id="GO:0005737">
    <property type="term" value="C:cytoplasm"/>
    <property type="evidence" value="ECO:0007669"/>
    <property type="project" value="UniProtKB-SubCell"/>
</dbReference>
<evidence type="ECO:0000259" key="11">
    <source>
        <dbReference type="PROSITE" id="PS51900"/>
    </source>
</evidence>
<dbReference type="InterPro" id="IPR004107">
    <property type="entry name" value="Integrase_SAM-like_N"/>
</dbReference>
<dbReference type="InterPro" id="IPR002104">
    <property type="entry name" value="Integrase_catalytic"/>
</dbReference>
<feature type="active site" evidence="9">
    <location>
        <position position="268"/>
    </location>
</feature>
<evidence type="ECO:0000313" key="13">
    <source>
        <dbReference type="EMBL" id="SYZ34062.1"/>
    </source>
</evidence>
<reference evidence="14" key="1">
    <citation type="submission" date="2018-08" db="EMBL/GenBank/DDBJ databases">
        <authorList>
            <person name="Hornung B."/>
        </authorList>
    </citation>
    <scope>NUCLEOTIDE SEQUENCE [LARGE SCALE GENOMIC DNA]</scope>
</reference>
<evidence type="ECO:0000256" key="7">
    <source>
        <dbReference type="ARBA" id="ARBA00023172"/>
    </source>
</evidence>
<dbReference type="PROSITE" id="PS51898">
    <property type="entry name" value="TYR_RECOMBINASE"/>
    <property type="match status" value="1"/>
</dbReference>
<dbReference type="Pfam" id="PF00589">
    <property type="entry name" value="Phage_integrase"/>
    <property type="match status" value="1"/>
</dbReference>
<dbReference type="Gene3D" id="1.10.443.10">
    <property type="entry name" value="Intergrase catalytic core"/>
    <property type="match status" value="1"/>
</dbReference>
<dbReference type="Proteomes" id="UP000263928">
    <property type="component" value="Unassembled WGS sequence"/>
</dbReference>
<dbReference type="Gene3D" id="1.10.150.130">
    <property type="match status" value="1"/>
</dbReference>
<feature type="active site" evidence="9">
    <location>
        <position position="195"/>
    </location>
</feature>
<dbReference type="InterPro" id="IPR010998">
    <property type="entry name" value="Integrase_recombinase_N"/>
</dbReference>
<dbReference type="InterPro" id="IPR011010">
    <property type="entry name" value="DNA_brk_join_enz"/>
</dbReference>
<keyword evidence="3 9" id="KW-0132">Cell division</keyword>
<evidence type="ECO:0000256" key="1">
    <source>
        <dbReference type="ARBA" id="ARBA00004496"/>
    </source>
</evidence>
<keyword evidence="8 9" id="KW-0131">Cell cycle</keyword>
<dbReference type="HAMAP" id="MF_01808">
    <property type="entry name" value="Recomb_XerC_XerD"/>
    <property type="match status" value="1"/>
</dbReference>
<dbReference type="CDD" id="cd00798">
    <property type="entry name" value="INT_XerDC_C"/>
    <property type="match status" value="1"/>
</dbReference>
<comment type="subcellular location">
    <subcellularLocation>
        <location evidence="1 9">Cytoplasm</location>
    </subcellularLocation>
</comment>
<dbReference type="SUPFAM" id="SSF56349">
    <property type="entry name" value="DNA breaking-rejoining enzymes"/>
    <property type="match status" value="1"/>
</dbReference>
<proteinExistence type="inferred from homology"/>
<reference evidence="13" key="2">
    <citation type="submission" date="2018-08" db="EMBL/GenBank/DDBJ databases">
        <authorList>
            <person name="Ferrada E.E."/>
            <person name="Latorre B.A."/>
        </authorList>
    </citation>
    <scope>NUCLEOTIDE SEQUENCE [LARGE SCALE GENOMIC DNA]</scope>
    <source>
        <strain evidence="13">Propionibacterium_australiense1</strain>
    </source>
</reference>
<dbReference type="NCBIfam" id="NF001399">
    <property type="entry name" value="PRK00283.1"/>
    <property type="match status" value="1"/>
</dbReference>
<dbReference type="PROSITE" id="PS51900">
    <property type="entry name" value="CB"/>
    <property type="match status" value="1"/>
</dbReference>
<dbReference type="AlphaFoldDB" id="A0A383S944"/>
<name>A0A383S944_9ACTN</name>
<keyword evidence="7 9" id="KW-0233">DNA recombination</keyword>
<dbReference type="InterPro" id="IPR050090">
    <property type="entry name" value="Tyrosine_recombinase_XerCD"/>
</dbReference>
<dbReference type="OrthoDB" id="9801717at2"/>
<dbReference type="InterPro" id="IPR023009">
    <property type="entry name" value="Tyrosine_recombinase_XerC/XerD"/>
</dbReference>